<dbReference type="RefSeq" id="WP_338888611.1">
    <property type="nucleotide sequence ID" value="NZ_CP147846.1"/>
</dbReference>
<name>A0ABZ2PH05_9NOCA</name>
<sequence length="120" mass="13004">MTNDIEKRWHDPDAFRNAARYTVGVIVAAVAILVACIMWAAWGTNAGACDDAAFVACADPERTILVTIPPALLLAGGIGAFVQTYRVWRKGGAWPIWQGAGWILLTFMVFYMGMAVSVGR</sequence>
<evidence type="ECO:0000313" key="2">
    <source>
        <dbReference type="EMBL" id="WXG68417.1"/>
    </source>
</evidence>
<keyword evidence="3" id="KW-1185">Reference proteome</keyword>
<gene>
    <name evidence="2" type="ORF">WDS16_25035</name>
</gene>
<feature type="transmembrane region" description="Helical" evidence="1">
    <location>
        <begin position="94"/>
        <end position="114"/>
    </location>
</feature>
<proteinExistence type="predicted"/>
<keyword evidence="1" id="KW-1133">Transmembrane helix</keyword>
<feature type="transmembrane region" description="Helical" evidence="1">
    <location>
        <begin position="62"/>
        <end position="82"/>
    </location>
</feature>
<organism evidence="2 3">
    <name type="scientific">Rhodococcus sovatensis</name>
    <dbReference type="NCBI Taxonomy" id="1805840"/>
    <lineage>
        <taxon>Bacteria</taxon>
        <taxon>Bacillati</taxon>
        <taxon>Actinomycetota</taxon>
        <taxon>Actinomycetes</taxon>
        <taxon>Mycobacteriales</taxon>
        <taxon>Nocardiaceae</taxon>
        <taxon>Rhodococcus</taxon>
    </lineage>
</organism>
<evidence type="ECO:0008006" key="4">
    <source>
        <dbReference type="Google" id="ProtNLM"/>
    </source>
</evidence>
<dbReference type="Proteomes" id="UP001432000">
    <property type="component" value="Chromosome"/>
</dbReference>
<dbReference type="EMBL" id="CP147846">
    <property type="protein sequence ID" value="WXG68417.1"/>
    <property type="molecule type" value="Genomic_DNA"/>
</dbReference>
<keyword evidence="1" id="KW-0812">Transmembrane</keyword>
<protein>
    <recommendedName>
        <fullName evidence="4">Integral membrane protein</fullName>
    </recommendedName>
</protein>
<evidence type="ECO:0000313" key="3">
    <source>
        <dbReference type="Proteomes" id="UP001432000"/>
    </source>
</evidence>
<keyword evidence="1" id="KW-0472">Membrane</keyword>
<feature type="transmembrane region" description="Helical" evidence="1">
    <location>
        <begin position="21"/>
        <end position="42"/>
    </location>
</feature>
<evidence type="ECO:0000256" key="1">
    <source>
        <dbReference type="SAM" id="Phobius"/>
    </source>
</evidence>
<accession>A0ABZ2PH05</accession>
<reference evidence="2 3" key="1">
    <citation type="submission" date="2024-03" db="EMBL/GenBank/DDBJ databases">
        <title>Natural products discovery in diverse microorganisms through a two-stage MS feature dereplication strategy.</title>
        <authorList>
            <person name="Zhang R."/>
        </authorList>
    </citation>
    <scope>NUCLEOTIDE SEQUENCE [LARGE SCALE GENOMIC DNA]</scope>
    <source>
        <strain evidence="2 3">18930</strain>
    </source>
</reference>